<comment type="cofactor">
    <cofactor evidence="9">
        <name>heme c</name>
        <dbReference type="ChEBI" id="CHEBI:61717"/>
    </cofactor>
    <text evidence="9">Binds 1 heme c group covalently per subunit.</text>
</comment>
<evidence type="ECO:0000256" key="2">
    <source>
        <dbReference type="ARBA" id="ARBA00006488"/>
    </source>
</evidence>
<protein>
    <submittedName>
        <fullName evidence="11">Cytochrome c-1</fullName>
    </submittedName>
</protein>
<evidence type="ECO:0000256" key="4">
    <source>
        <dbReference type="ARBA" id="ARBA00022692"/>
    </source>
</evidence>
<comment type="similarity">
    <text evidence="2">Belongs to the cytochrome c family.</text>
</comment>
<evidence type="ECO:0000256" key="3">
    <source>
        <dbReference type="ARBA" id="ARBA00022617"/>
    </source>
</evidence>
<organism evidence="11 12">
    <name type="scientific">Gasterosteus aculeatus aculeatus</name>
    <name type="common">three-spined stickleback</name>
    <dbReference type="NCBI Taxonomy" id="481459"/>
    <lineage>
        <taxon>Eukaryota</taxon>
        <taxon>Metazoa</taxon>
        <taxon>Chordata</taxon>
        <taxon>Craniata</taxon>
        <taxon>Vertebrata</taxon>
        <taxon>Euteleostomi</taxon>
        <taxon>Actinopterygii</taxon>
        <taxon>Neopterygii</taxon>
        <taxon>Teleostei</taxon>
        <taxon>Neoteleostei</taxon>
        <taxon>Acanthomorphata</taxon>
        <taxon>Eupercaria</taxon>
        <taxon>Perciformes</taxon>
        <taxon>Cottioidei</taxon>
        <taxon>Gasterosteales</taxon>
        <taxon>Gasterosteidae</taxon>
        <taxon>Gasterosteus</taxon>
    </lineage>
</organism>
<proteinExistence type="inferred from homology"/>
<dbReference type="SUPFAM" id="SSF46626">
    <property type="entry name" value="Cytochrome c"/>
    <property type="match status" value="1"/>
</dbReference>
<accession>A0AAQ4R6S3</accession>
<keyword evidence="4" id="KW-0812">Transmembrane</keyword>
<dbReference type="GO" id="GO:0006122">
    <property type="term" value="P:mitochondrial electron transport, ubiquinol to cytochrome c"/>
    <property type="evidence" value="ECO:0007669"/>
    <property type="project" value="TreeGrafter"/>
</dbReference>
<name>A0AAQ4R6S3_GASAC</name>
<dbReference type="PANTHER" id="PTHR10266:SF3">
    <property type="entry name" value="CYTOCHROME C1, HEME PROTEIN, MITOCHONDRIAL"/>
    <property type="match status" value="1"/>
</dbReference>
<dbReference type="GO" id="GO:0046872">
    <property type="term" value="F:metal ion binding"/>
    <property type="evidence" value="ECO:0007669"/>
    <property type="project" value="UniProtKB-KW"/>
</dbReference>
<dbReference type="Pfam" id="PF02167">
    <property type="entry name" value="Cytochrom_C1"/>
    <property type="match status" value="1"/>
</dbReference>
<evidence type="ECO:0000313" key="11">
    <source>
        <dbReference type="Ensembl" id="ENSGACP00000058558.1"/>
    </source>
</evidence>
<dbReference type="PRINTS" id="PR00603">
    <property type="entry name" value="CYTOCHROMEC1"/>
</dbReference>
<dbReference type="InterPro" id="IPR009056">
    <property type="entry name" value="Cyt_c-like_dom"/>
</dbReference>
<evidence type="ECO:0000259" key="10">
    <source>
        <dbReference type="PROSITE" id="PS51007"/>
    </source>
</evidence>
<feature type="binding site" description="covalent" evidence="9">
    <location>
        <position position="103"/>
    </location>
    <ligand>
        <name>heme c</name>
        <dbReference type="ChEBI" id="CHEBI:61717"/>
    </ligand>
</feature>
<dbReference type="Proteomes" id="UP000007635">
    <property type="component" value="Chromosome XVII"/>
</dbReference>
<dbReference type="GO" id="GO:0009055">
    <property type="term" value="F:electron transfer activity"/>
    <property type="evidence" value="ECO:0007669"/>
    <property type="project" value="InterPro"/>
</dbReference>
<dbReference type="FunFam" id="1.10.760.10:FF:000002">
    <property type="entry name" value="Cytochrome c1, heme protein"/>
    <property type="match status" value="1"/>
</dbReference>
<feature type="binding site" description="covalent" evidence="9">
    <location>
        <position position="226"/>
    </location>
    <ligand>
        <name>heme c</name>
        <dbReference type="ChEBI" id="CHEBI:61717"/>
    </ligand>
</feature>
<dbReference type="GO" id="GO:0016020">
    <property type="term" value="C:membrane"/>
    <property type="evidence" value="ECO:0007669"/>
    <property type="project" value="UniProtKB-SubCell"/>
</dbReference>
<evidence type="ECO:0000256" key="5">
    <source>
        <dbReference type="ARBA" id="ARBA00022723"/>
    </source>
</evidence>
<dbReference type="GO" id="GO:0020037">
    <property type="term" value="F:heme binding"/>
    <property type="evidence" value="ECO:0007669"/>
    <property type="project" value="InterPro"/>
</dbReference>
<reference evidence="11" key="2">
    <citation type="submission" date="2025-08" db="UniProtKB">
        <authorList>
            <consortium name="Ensembl"/>
        </authorList>
    </citation>
    <scope>IDENTIFICATION</scope>
</reference>
<dbReference type="PROSITE" id="PS51007">
    <property type="entry name" value="CYTC"/>
    <property type="match status" value="1"/>
</dbReference>
<evidence type="ECO:0000313" key="12">
    <source>
        <dbReference type="Proteomes" id="UP000007635"/>
    </source>
</evidence>
<keyword evidence="5 9" id="KW-0479">Metal-binding</keyword>
<evidence type="ECO:0000256" key="8">
    <source>
        <dbReference type="ARBA" id="ARBA00023136"/>
    </source>
</evidence>
<dbReference type="PANTHER" id="PTHR10266">
    <property type="entry name" value="CYTOCHROME C1"/>
    <property type="match status" value="1"/>
</dbReference>
<reference evidence="11 12" key="1">
    <citation type="journal article" date="2021" name="G3 (Bethesda)">
        <title>Improved contiguity of the threespine stickleback genome using long-read sequencing.</title>
        <authorList>
            <person name="Nath S."/>
            <person name="Shaw D.E."/>
            <person name="White M.A."/>
        </authorList>
    </citation>
    <scope>NUCLEOTIDE SEQUENCE [LARGE SCALE GENOMIC DNA]</scope>
    <source>
        <strain evidence="11 12">Lake Benthic</strain>
    </source>
</reference>
<comment type="subcellular location">
    <subcellularLocation>
        <location evidence="1">Membrane</location>
    </subcellularLocation>
</comment>
<dbReference type="GO" id="GO:0005739">
    <property type="term" value="C:mitochondrion"/>
    <property type="evidence" value="ECO:0007669"/>
    <property type="project" value="GOC"/>
</dbReference>
<sequence>MAALRISVLSGGGRALLSTPKTIKTRVAKMSFASLPRSKKVALTTVGVVTAGGAGLALMLHQSVKASDLELHPPQYPWSHAGPLSSLDHASIRRGYQVYKQVCSACHSMEYLAFRNLVGVSHTEEEAKTIAEEVEVVDGPDESGEMFTRPGKLSDYFPKPYANPEAARNANNGALPPDLSYIVNARHGGEDYVFSLLTGYCEPPAGVDVREGLYYNPYFVGQAIGMAPPIYNESCGFLERPLHKGLFSSGSGSGPDISYQTLRNGRPISRSAAEKWLHYSLCHLGCVSPFPPPPHTQSHSADTTRPLNLCFTVQNKLS</sequence>
<keyword evidence="8" id="KW-0472">Membrane</keyword>
<feature type="binding site" description="covalent" evidence="9">
    <location>
        <position position="106"/>
    </location>
    <ligand>
        <name>heme c</name>
        <dbReference type="ChEBI" id="CHEBI:61717"/>
    </ligand>
</feature>
<keyword evidence="7 9" id="KW-0408">Iron</keyword>
<reference evidence="11" key="3">
    <citation type="submission" date="2025-09" db="UniProtKB">
        <authorList>
            <consortium name="Ensembl"/>
        </authorList>
    </citation>
    <scope>IDENTIFICATION</scope>
</reference>
<evidence type="ECO:0000256" key="9">
    <source>
        <dbReference type="PIRSR" id="PIRSR602326-1"/>
    </source>
</evidence>
<evidence type="ECO:0000256" key="6">
    <source>
        <dbReference type="ARBA" id="ARBA00022989"/>
    </source>
</evidence>
<dbReference type="InterPro" id="IPR036909">
    <property type="entry name" value="Cyt_c-like_dom_sf"/>
</dbReference>
<dbReference type="Gene3D" id="1.10.760.10">
    <property type="entry name" value="Cytochrome c-like domain"/>
    <property type="match status" value="1"/>
</dbReference>
<dbReference type="AlphaFoldDB" id="A0AAQ4R6S3"/>
<feature type="domain" description="Cytochrome c" evidence="10">
    <location>
        <begin position="90"/>
        <end position="186"/>
    </location>
</feature>
<evidence type="ECO:0000256" key="1">
    <source>
        <dbReference type="ARBA" id="ARBA00004370"/>
    </source>
</evidence>
<keyword evidence="6" id="KW-1133">Transmembrane helix</keyword>
<dbReference type="GeneTree" id="ENSGT00390000012445"/>
<evidence type="ECO:0000256" key="7">
    <source>
        <dbReference type="ARBA" id="ARBA00023004"/>
    </source>
</evidence>
<keyword evidence="12" id="KW-1185">Reference proteome</keyword>
<dbReference type="InterPro" id="IPR002326">
    <property type="entry name" value="Cyt_c1"/>
</dbReference>
<dbReference type="Ensembl" id="ENSGACT00000067170.1">
    <property type="protein sequence ID" value="ENSGACP00000058558.1"/>
    <property type="gene ID" value="ENSGACG00000003610.3"/>
</dbReference>
<keyword evidence="3 9" id="KW-0349">Heme</keyword>
<feature type="binding site" description="covalent" evidence="9">
    <location>
        <position position="107"/>
    </location>
    <ligand>
        <name>heme c</name>
        <dbReference type="ChEBI" id="CHEBI:61717"/>
    </ligand>
</feature>